<proteinExistence type="predicted"/>
<dbReference type="PANTHER" id="PTHR12266:SF18">
    <property type="entry name" value="CATION_CALCIUM EXCHANGER 2"/>
    <property type="match status" value="1"/>
</dbReference>
<feature type="transmembrane region" description="Helical" evidence="5">
    <location>
        <begin position="92"/>
        <end position="110"/>
    </location>
</feature>
<comment type="caution">
    <text evidence="6">The sequence shown here is derived from an EMBL/GenBank/DDBJ whole genome shotgun (WGS) entry which is preliminary data.</text>
</comment>
<dbReference type="Proteomes" id="UP001497480">
    <property type="component" value="Unassembled WGS sequence"/>
</dbReference>
<evidence type="ECO:0000256" key="2">
    <source>
        <dbReference type="ARBA" id="ARBA00022449"/>
    </source>
</evidence>
<dbReference type="GO" id="GO:0006814">
    <property type="term" value="P:sodium ion transport"/>
    <property type="evidence" value="ECO:0007669"/>
    <property type="project" value="UniProtKB-KW"/>
</dbReference>
<dbReference type="EMBL" id="CAXHTB010000020">
    <property type="protein sequence ID" value="CAL0327589.1"/>
    <property type="molecule type" value="Genomic_DNA"/>
</dbReference>
<evidence type="ECO:0000313" key="7">
    <source>
        <dbReference type="Proteomes" id="UP001497480"/>
    </source>
</evidence>
<keyword evidence="3" id="KW-0915">Sodium</keyword>
<feature type="transmembrane region" description="Helical" evidence="5">
    <location>
        <begin position="7"/>
        <end position="26"/>
    </location>
</feature>
<evidence type="ECO:0000256" key="1">
    <source>
        <dbReference type="ARBA" id="ARBA00022448"/>
    </source>
</evidence>
<evidence type="ECO:0000256" key="5">
    <source>
        <dbReference type="SAM" id="Phobius"/>
    </source>
</evidence>
<keyword evidence="4" id="KW-0739">Sodium transport</keyword>
<keyword evidence="4" id="KW-0406">Ion transport</keyword>
<name>A0AAV1Y0S6_LUPLU</name>
<protein>
    <submittedName>
        <fullName evidence="6">Uncharacterized protein</fullName>
    </submittedName>
</protein>
<keyword evidence="2" id="KW-0050">Antiport</keyword>
<keyword evidence="5" id="KW-0812">Transmembrane</keyword>
<dbReference type="GO" id="GO:0008324">
    <property type="term" value="F:monoatomic cation transmembrane transporter activity"/>
    <property type="evidence" value="ECO:0007669"/>
    <property type="project" value="TreeGrafter"/>
</dbReference>
<dbReference type="GO" id="GO:0015297">
    <property type="term" value="F:antiporter activity"/>
    <property type="evidence" value="ECO:0007669"/>
    <property type="project" value="UniProtKB-KW"/>
</dbReference>
<reference evidence="6 7" key="1">
    <citation type="submission" date="2024-03" db="EMBL/GenBank/DDBJ databases">
        <authorList>
            <person name="Martinez-Hernandez J."/>
        </authorList>
    </citation>
    <scope>NUCLEOTIDE SEQUENCE [LARGE SCALE GENOMIC DNA]</scope>
</reference>
<evidence type="ECO:0000313" key="6">
    <source>
        <dbReference type="EMBL" id="CAL0327589.1"/>
    </source>
</evidence>
<evidence type="ECO:0000256" key="3">
    <source>
        <dbReference type="ARBA" id="ARBA00023053"/>
    </source>
</evidence>
<sequence>MAFTFTLFFNTSFVMLLCVFVVFHFYSSENDDDDFVRSHSVFYGSSGEQNCKRLHSLSDYKAKCFYVKSNDPCVSDGYVNYLFYCKVGEFPLLGHTFLFQRLLVLLYLWANTTSKYFCPSLDDSVHESVKILNDWENHKASVRSLVPLASAQPTKKRKGMRFHYHGEQN</sequence>
<keyword evidence="5" id="KW-1133">Transmembrane helix</keyword>
<gene>
    <name evidence="6" type="ORF">LLUT_LOCUS28649</name>
</gene>
<dbReference type="AlphaFoldDB" id="A0AAV1Y0S6"/>
<organism evidence="6 7">
    <name type="scientific">Lupinus luteus</name>
    <name type="common">European yellow lupine</name>
    <dbReference type="NCBI Taxonomy" id="3873"/>
    <lineage>
        <taxon>Eukaryota</taxon>
        <taxon>Viridiplantae</taxon>
        <taxon>Streptophyta</taxon>
        <taxon>Embryophyta</taxon>
        <taxon>Tracheophyta</taxon>
        <taxon>Spermatophyta</taxon>
        <taxon>Magnoliopsida</taxon>
        <taxon>eudicotyledons</taxon>
        <taxon>Gunneridae</taxon>
        <taxon>Pentapetalae</taxon>
        <taxon>rosids</taxon>
        <taxon>fabids</taxon>
        <taxon>Fabales</taxon>
        <taxon>Fabaceae</taxon>
        <taxon>Papilionoideae</taxon>
        <taxon>50 kb inversion clade</taxon>
        <taxon>genistoids sensu lato</taxon>
        <taxon>core genistoids</taxon>
        <taxon>Genisteae</taxon>
        <taxon>Lupinus</taxon>
    </lineage>
</organism>
<keyword evidence="5" id="KW-0472">Membrane</keyword>
<dbReference type="InterPro" id="IPR051359">
    <property type="entry name" value="CaCA_antiporter"/>
</dbReference>
<dbReference type="GO" id="GO:0016020">
    <property type="term" value="C:membrane"/>
    <property type="evidence" value="ECO:0007669"/>
    <property type="project" value="TreeGrafter"/>
</dbReference>
<dbReference type="PANTHER" id="PTHR12266">
    <property type="entry name" value="NA+/CA2+ K+ INDEPENDENT EXCHANGER"/>
    <property type="match status" value="1"/>
</dbReference>
<evidence type="ECO:0000256" key="4">
    <source>
        <dbReference type="ARBA" id="ARBA00023201"/>
    </source>
</evidence>
<keyword evidence="1" id="KW-0813">Transport</keyword>
<accession>A0AAV1Y0S6</accession>
<keyword evidence="7" id="KW-1185">Reference proteome</keyword>